<reference evidence="2" key="1">
    <citation type="journal article" date="2019" name="Int. J. Syst. Evol. Microbiol.">
        <title>The Global Catalogue of Microorganisms (GCM) 10K type strain sequencing project: providing services to taxonomists for standard genome sequencing and annotation.</title>
        <authorList>
            <consortium name="The Broad Institute Genomics Platform"/>
            <consortium name="The Broad Institute Genome Sequencing Center for Infectious Disease"/>
            <person name="Wu L."/>
            <person name="Ma J."/>
        </authorList>
    </citation>
    <scope>NUCLEOTIDE SEQUENCE [LARGE SCALE GENOMIC DNA]</scope>
    <source>
        <strain evidence="2">JCM 17688</strain>
    </source>
</reference>
<dbReference type="Proteomes" id="UP001500635">
    <property type="component" value="Unassembled WGS sequence"/>
</dbReference>
<gene>
    <name evidence="1" type="ORF">GCM10023147_12150</name>
</gene>
<keyword evidence="2" id="KW-1185">Reference proteome</keyword>
<evidence type="ECO:0000313" key="2">
    <source>
        <dbReference type="Proteomes" id="UP001500635"/>
    </source>
</evidence>
<dbReference type="InterPro" id="IPR019639">
    <property type="entry name" value="DUF2505"/>
</dbReference>
<organism evidence="1 2">
    <name type="scientific">Tsukamurella soli</name>
    <dbReference type="NCBI Taxonomy" id="644556"/>
    <lineage>
        <taxon>Bacteria</taxon>
        <taxon>Bacillati</taxon>
        <taxon>Actinomycetota</taxon>
        <taxon>Actinomycetes</taxon>
        <taxon>Mycobacteriales</taxon>
        <taxon>Tsukamurellaceae</taxon>
        <taxon>Tsukamurella</taxon>
    </lineage>
</organism>
<dbReference type="RefSeq" id="WP_344992376.1">
    <property type="nucleotide sequence ID" value="NZ_BAABFR010000013.1"/>
</dbReference>
<protein>
    <recommendedName>
        <fullName evidence="3">DUF2505 domain-containing protein</fullName>
    </recommendedName>
</protein>
<dbReference type="Pfam" id="PF10698">
    <property type="entry name" value="DUF2505"/>
    <property type="match status" value="1"/>
</dbReference>
<name>A0ABP8JAR0_9ACTN</name>
<comment type="caution">
    <text evidence="1">The sequence shown here is derived from an EMBL/GenBank/DDBJ whole genome shotgun (WGS) entry which is preliminary data.</text>
</comment>
<evidence type="ECO:0000313" key="1">
    <source>
        <dbReference type="EMBL" id="GAA4387569.1"/>
    </source>
</evidence>
<sequence>MATRLERSLDYPIPAQALHTAYLTEQYWRERVAEVGGEGARVDEIAITGDSVRVRVVHVIGEDRLPPVVTAIRPGGLEIHREEDWGPFDGSRCAGSFSARIEGAPAQLSGTAVLDTVGDGARITASGTAQVGIPFVAGKVESLVVENLQELMESERDFTVEWVHAHA</sequence>
<dbReference type="EMBL" id="BAABFR010000013">
    <property type="protein sequence ID" value="GAA4387569.1"/>
    <property type="molecule type" value="Genomic_DNA"/>
</dbReference>
<proteinExistence type="predicted"/>
<accession>A0ABP8JAR0</accession>
<evidence type="ECO:0008006" key="3">
    <source>
        <dbReference type="Google" id="ProtNLM"/>
    </source>
</evidence>